<evidence type="ECO:0000313" key="8">
    <source>
        <dbReference type="Proteomes" id="UP000078090"/>
    </source>
</evidence>
<feature type="transmembrane region" description="Helical" evidence="5">
    <location>
        <begin position="306"/>
        <end position="324"/>
    </location>
</feature>
<feature type="transmembrane region" description="Helical" evidence="5">
    <location>
        <begin position="16"/>
        <end position="35"/>
    </location>
</feature>
<comment type="caution">
    <text evidence="7">The sequence shown here is derived from an EMBL/GenBank/DDBJ whole genome shotgun (WGS) entry which is preliminary data.</text>
</comment>
<dbReference type="PANTHER" id="PTHR11814">
    <property type="entry name" value="SULFATE TRANSPORTER"/>
    <property type="match status" value="1"/>
</dbReference>
<evidence type="ECO:0000313" key="7">
    <source>
        <dbReference type="EMBL" id="OAH97281.1"/>
    </source>
</evidence>
<keyword evidence="2 5" id="KW-0812">Transmembrane</keyword>
<dbReference type="EMBL" id="LUUG01000122">
    <property type="protein sequence ID" value="OAH97281.1"/>
    <property type="molecule type" value="Genomic_DNA"/>
</dbReference>
<comment type="subcellular location">
    <subcellularLocation>
        <location evidence="1">Membrane</location>
        <topology evidence="1">Multi-pass membrane protein</topology>
    </subcellularLocation>
</comment>
<feature type="transmembrane region" description="Helical" evidence="5">
    <location>
        <begin position="206"/>
        <end position="224"/>
    </location>
</feature>
<gene>
    <name evidence="7" type="ORF">A1332_21690</name>
</gene>
<dbReference type="Proteomes" id="UP000078090">
    <property type="component" value="Unassembled WGS sequence"/>
</dbReference>
<dbReference type="InterPro" id="IPR011547">
    <property type="entry name" value="SLC26A/SulP_dom"/>
</dbReference>
<dbReference type="RefSeq" id="WP_064010557.1">
    <property type="nucleotide sequence ID" value="NZ_LUUG01000122.1"/>
</dbReference>
<proteinExistence type="predicted"/>
<evidence type="ECO:0000256" key="2">
    <source>
        <dbReference type="ARBA" id="ARBA00022692"/>
    </source>
</evidence>
<dbReference type="GO" id="GO:0055085">
    <property type="term" value="P:transmembrane transport"/>
    <property type="evidence" value="ECO:0007669"/>
    <property type="project" value="InterPro"/>
</dbReference>
<evidence type="ECO:0000259" key="6">
    <source>
        <dbReference type="Pfam" id="PF00916"/>
    </source>
</evidence>
<protein>
    <recommendedName>
        <fullName evidence="6">SLC26A/SulP transporter domain-containing protein</fullName>
    </recommendedName>
</protein>
<sequence>MKMQLNDYLKYLRQDFSASIVVFLVALPLCLGVALASGAPLFAGVIAGMLGGIVVSWCSGSQLSVSGPAAGLTVIVFNAIETLGSFKAFLLSVMFAGIFQIIFGFVRAGMIAAFFPTAVIKGMLAAIGMILIIKQTPHATGYDEGYAADESYMPDTAGSSFIEFTHSLHGISPGATLVACVALLILIFWESAFIKQFNALRMIPGPLLAVIWGVSFNAWALAAAPEWSIGVKYLVSLPELGSTSNFVNQLRLPDFSYLGNPKIYSIALTLAIIASLETLLSVEAVDKLDPHKRVSPTNRELKAQGLGNLLSGLMGGLPITAVIVRSSANINAGGQTRVSSFFHGLLLLISVLFFAHFLNMIPLACLAAILLQTGYKLAKPAMFVEFYKKGLNQFVPFAITVFAILFTDLLEGIAIGMVCGIFFVLRANFHAAITLTQHGPNYLLRLHKDVSFLNKALLRNYLGSIADDSELIVDGGKALFIDHDILETLSDFLQAAPDRNIQVELQGFALESRLLEQDTVFIPRLAVAGH</sequence>
<evidence type="ECO:0000256" key="3">
    <source>
        <dbReference type="ARBA" id="ARBA00022989"/>
    </source>
</evidence>
<feature type="transmembrane region" description="Helical" evidence="5">
    <location>
        <begin position="344"/>
        <end position="371"/>
    </location>
</feature>
<organism evidence="7 8">
    <name type="scientific">Methylomonas methanica</name>
    <dbReference type="NCBI Taxonomy" id="421"/>
    <lineage>
        <taxon>Bacteria</taxon>
        <taxon>Pseudomonadati</taxon>
        <taxon>Pseudomonadota</taxon>
        <taxon>Gammaproteobacteria</taxon>
        <taxon>Methylococcales</taxon>
        <taxon>Methylococcaceae</taxon>
        <taxon>Methylomonas</taxon>
    </lineage>
</organism>
<reference evidence="7 8" key="1">
    <citation type="submission" date="2016-03" db="EMBL/GenBank/DDBJ databases">
        <authorList>
            <person name="Ploux O."/>
        </authorList>
    </citation>
    <scope>NUCLEOTIDE SEQUENCE [LARGE SCALE GENOMIC DNA]</scope>
    <source>
        <strain evidence="7 8">R-45363</strain>
    </source>
</reference>
<evidence type="ECO:0000256" key="5">
    <source>
        <dbReference type="SAM" id="Phobius"/>
    </source>
</evidence>
<name>A0A177LUW8_METMH</name>
<dbReference type="InterPro" id="IPR001902">
    <property type="entry name" value="SLC26A/SulP_fam"/>
</dbReference>
<feature type="transmembrane region" description="Helical" evidence="5">
    <location>
        <begin position="413"/>
        <end position="435"/>
    </location>
</feature>
<accession>A0A177LUW8</accession>
<dbReference type="Pfam" id="PF00916">
    <property type="entry name" value="Sulfate_transp"/>
    <property type="match status" value="1"/>
</dbReference>
<dbReference type="GO" id="GO:0016020">
    <property type="term" value="C:membrane"/>
    <property type="evidence" value="ECO:0007669"/>
    <property type="project" value="UniProtKB-SubCell"/>
</dbReference>
<feature type="transmembrane region" description="Helical" evidence="5">
    <location>
        <begin position="86"/>
        <end position="106"/>
    </location>
</feature>
<feature type="transmembrane region" description="Helical" evidence="5">
    <location>
        <begin position="113"/>
        <end position="133"/>
    </location>
</feature>
<evidence type="ECO:0000256" key="4">
    <source>
        <dbReference type="ARBA" id="ARBA00023136"/>
    </source>
</evidence>
<dbReference type="OrthoDB" id="9769739at2"/>
<keyword evidence="3 5" id="KW-1133">Transmembrane helix</keyword>
<feature type="domain" description="SLC26A/SulP transporter" evidence="6">
    <location>
        <begin position="12"/>
        <end position="388"/>
    </location>
</feature>
<feature type="transmembrane region" description="Helical" evidence="5">
    <location>
        <begin position="391"/>
        <end position="407"/>
    </location>
</feature>
<keyword evidence="4 5" id="KW-0472">Membrane</keyword>
<evidence type="ECO:0000256" key="1">
    <source>
        <dbReference type="ARBA" id="ARBA00004141"/>
    </source>
</evidence>
<feature type="transmembrane region" description="Helical" evidence="5">
    <location>
        <begin position="263"/>
        <end position="285"/>
    </location>
</feature>
<feature type="transmembrane region" description="Helical" evidence="5">
    <location>
        <begin position="174"/>
        <end position="194"/>
    </location>
</feature>
<dbReference type="AlphaFoldDB" id="A0A177LUW8"/>